<dbReference type="EMBL" id="NRRY01000022">
    <property type="protein sequence ID" value="MBK1619472.1"/>
    <property type="molecule type" value="Genomic_DNA"/>
</dbReference>
<dbReference type="Pfam" id="PF02668">
    <property type="entry name" value="TauD"/>
    <property type="match status" value="1"/>
</dbReference>
<dbReference type="InterPro" id="IPR003819">
    <property type="entry name" value="TauD/TfdA-like"/>
</dbReference>
<dbReference type="Proteomes" id="UP001138768">
    <property type="component" value="Unassembled WGS sequence"/>
</dbReference>
<dbReference type="GO" id="GO:0016706">
    <property type="term" value="F:2-oxoglutarate-dependent dioxygenase activity"/>
    <property type="evidence" value="ECO:0007669"/>
    <property type="project" value="UniProtKB-ARBA"/>
</dbReference>
<evidence type="ECO:0000313" key="4">
    <source>
        <dbReference type="Proteomes" id="UP001138768"/>
    </source>
</evidence>
<evidence type="ECO:0000256" key="1">
    <source>
        <dbReference type="ARBA" id="ARBA00023002"/>
    </source>
</evidence>
<evidence type="ECO:0000259" key="2">
    <source>
        <dbReference type="Pfam" id="PF02668"/>
    </source>
</evidence>
<accession>A0A9X1B5A1</accession>
<evidence type="ECO:0000313" key="3">
    <source>
        <dbReference type="EMBL" id="MBK1619472.1"/>
    </source>
</evidence>
<name>A0A9X1B5A1_9GAMM</name>
<dbReference type="RefSeq" id="WP_200244913.1">
    <property type="nucleotide sequence ID" value="NZ_NRRY01000022.1"/>
</dbReference>
<protein>
    <submittedName>
        <fullName evidence="3">Taurine catabolism dioxygenase TauD</fullName>
    </submittedName>
</protein>
<dbReference type="InterPro" id="IPR042098">
    <property type="entry name" value="TauD-like_sf"/>
</dbReference>
<feature type="domain" description="TauD/TfdA-like" evidence="2">
    <location>
        <begin position="35"/>
        <end position="285"/>
    </location>
</feature>
<keyword evidence="3" id="KW-0223">Dioxygenase</keyword>
<dbReference type="SUPFAM" id="SSF51197">
    <property type="entry name" value="Clavaminate synthase-like"/>
    <property type="match status" value="1"/>
</dbReference>
<dbReference type="Gene3D" id="3.60.130.10">
    <property type="entry name" value="Clavaminate synthase-like"/>
    <property type="match status" value="1"/>
</dbReference>
<gene>
    <name evidence="3" type="ORF">CKO42_13710</name>
</gene>
<proteinExistence type="predicted"/>
<comment type="caution">
    <text evidence="3">The sequence shown here is derived from an EMBL/GenBank/DDBJ whole genome shotgun (WGS) entry which is preliminary data.</text>
</comment>
<keyword evidence="4" id="KW-1185">Reference proteome</keyword>
<sequence>MIDLDALLSLNRPEDYARWRDQKLAQAPQRLEELIVEVRDPRQLSDAERQALIDRCRRANMAIYVSALGSDPDKRIPHRLGEQLGLGELDHNPGADEDAITALSVQPDALHRRYIPYTDRPIAWHTDGYYNTPERQINAFILHCVRPAAAGGRNGLIDPEMLYIRLRERSPAHIAALTHPRAMTIPPNSVDGVEARPASIGPVFRRGEAGHLALRYTDRRRTIQWRQDASTQAAVEAIRSQLDDPQTPRFEARLEPGWGLICNNVLHRRSPFEDNADQTRLLYRARYYRRIADT</sequence>
<reference evidence="3 4" key="1">
    <citation type="journal article" date="2020" name="Microorganisms">
        <title>Osmotic Adaptation and Compatible Solute Biosynthesis of Phototrophic Bacteria as Revealed from Genome Analyses.</title>
        <authorList>
            <person name="Imhoff J.F."/>
            <person name="Rahn T."/>
            <person name="Kunzel S."/>
            <person name="Keller A."/>
            <person name="Neulinger S.C."/>
        </authorList>
    </citation>
    <scope>NUCLEOTIDE SEQUENCE [LARGE SCALE GENOMIC DNA]</scope>
    <source>
        <strain evidence="3 4">DSM 25653</strain>
    </source>
</reference>
<organism evidence="3 4">
    <name type="scientific">Lamprobacter modestohalophilus</name>
    <dbReference type="NCBI Taxonomy" id="1064514"/>
    <lineage>
        <taxon>Bacteria</taxon>
        <taxon>Pseudomonadati</taxon>
        <taxon>Pseudomonadota</taxon>
        <taxon>Gammaproteobacteria</taxon>
        <taxon>Chromatiales</taxon>
        <taxon>Chromatiaceae</taxon>
        <taxon>Lamprobacter</taxon>
    </lineage>
</organism>
<keyword evidence="1" id="KW-0560">Oxidoreductase</keyword>
<dbReference type="AlphaFoldDB" id="A0A9X1B5A1"/>